<evidence type="ECO:0000313" key="3">
    <source>
        <dbReference type="Proteomes" id="UP000245634"/>
    </source>
</evidence>
<gene>
    <name evidence="2" type="ORF">C7459_10294</name>
</gene>
<comment type="caution">
    <text evidence="2">The sequence shown here is derived from an EMBL/GenBank/DDBJ whole genome shotgun (WGS) entry which is preliminary data.</text>
</comment>
<dbReference type="Pfam" id="PF16291">
    <property type="entry name" value="DUF4937"/>
    <property type="match status" value="1"/>
</dbReference>
<evidence type="ECO:0000313" key="2">
    <source>
        <dbReference type="EMBL" id="PWK15850.1"/>
    </source>
</evidence>
<proteinExistence type="predicted"/>
<dbReference type="RefSeq" id="WP_109686104.1">
    <property type="nucleotide sequence ID" value="NZ_QGGL01000002.1"/>
</dbReference>
<reference evidence="2 3" key="1">
    <citation type="submission" date="2018-05" db="EMBL/GenBank/DDBJ databases">
        <title>Genomic Encyclopedia of Type Strains, Phase IV (KMG-IV): sequencing the most valuable type-strain genomes for metagenomic binning, comparative biology and taxonomic classification.</title>
        <authorList>
            <person name="Goeker M."/>
        </authorList>
    </citation>
    <scope>NUCLEOTIDE SEQUENCE [LARGE SCALE GENOMIC DNA]</scope>
    <source>
        <strain evidence="2 3">DSM 18773</strain>
    </source>
</reference>
<evidence type="ECO:0000259" key="1">
    <source>
        <dbReference type="Pfam" id="PF16291"/>
    </source>
</evidence>
<dbReference type="InterPro" id="IPR011008">
    <property type="entry name" value="Dimeric_a/b-barrel"/>
</dbReference>
<protein>
    <submittedName>
        <fullName evidence="2">Uncharacterized protein DUF4937</fullName>
    </submittedName>
</protein>
<sequence>MLCKWILCRVPTEGRAAFSKAQENWQALQGVDGFGGQWGGWNADDVQEACILGLWRDLAAYQQFMANVHDTIFEKSDQGRTYDTISVTLYEQVEVVDLPAGSVLRVELTPGISCARLAADTLQLPADLAGAKRIGLLDTWSVEGGSR</sequence>
<keyword evidence="3" id="KW-1185">Reference proteome</keyword>
<name>A0A316DZB4_9BACL</name>
<accession>A0A316DZB4</accession>
<dbReference type="EMBL" id="QGGL01000002">
    <property type="protein sequence ID" value="PWK15850.1"/>
    <property type="molecule type" value="Genomic_DNA"/>
</dbReference>
<dbReference type="AlphaFoldDB" id="A0A316DZB4"/>
<organism evidence="2 3">
    <name type="scientific">Tumebacillus permanentifrigoris</name>
    <dbReference type="NCBI Taxonomy" id="378543"/>
    <lineage>
        <taxon>Bacteria</taxon>
        <taxon>Bacillati</taxon>
        <taxon>Bacillota</taxon>
        <taxon>Bacilli</taxon>
        <taxon>Bacillales</taxon>
        <taxon>Alicyclobacillaceae</taxon>
        <taxon>Tumebacillus</taxon>
    </lineage>
</organism>
<dbReference type="InterPro" id="IPR032555">
    <property type="entry name" value="DUF4937"/>
</dbReference>
<feature type="domain" description="DUF4937" evidence="1">
    <location>
        <begin position="2"/>
        <end position="90"/>
    </location>
</feature>
<dbReference type="SUPFAM" id="SSF54909">
    <property type="entry name" value="Dimeric alpha+beta barrel"/>
    <property type="match status" value="1"/>
</dbReference>
<dbReference type="Proteomes" id="UP000245634">
    <property type="component" value="Unassembled WGS sequence"/>
</dbReference>
<dbReference type="OrthoDB" id="2627153at2"/>